<accession>A0A1I4KM73</accession>
<feature type="non-terminal residue" evidence="2">
    <location>
        <position position="55"/>
    </location>
</feature>
<gene>
    <name evidence="1" type="ORF">SAMN02983006_00001</name>
    <name evidence="2" type="ORF">SAMN02983006_02045</name>
</gene>
<dbReference type="STRING" id="29563.SAMN02983006_00001"/>
<evidence type="ECO:0000313" key="3">
    <source>
        <dbReference type="Proteomes" id="UP000199006"/>
    </source>
</evidence>
<evidence type="ECO:0008006" key="4">
    <source>
        <dbReference type="Google" id="ProtNLM"/>
    </source>
</evidence>
<dbReference type="EMBL" id="FOTI01000001">
    <property type="protein sequence ID" value="SFL05598.1"/>
    <property type="molecule type" value="Genomic_DNA"/>
</dbReference>
<keyword evidence="3" id="KW-1185">Reference proteome</keyword>
<protein>
    <recommendedName>
        <fullName evidence="4">Transposase</fullName>
    </recommendedName>
</protein>
<reference evidence="2 3" key="1">
    <citation type="submission" date="2016-10" db="EMBL/GenBank/DDBJ databases">
        <authorList>
            <person name="de Groot N.N."/>
        </authorList>
    </citation>
    <scope>NUCLEOTIDE SEQUENCE [LARGE SCALE GENOMIC DNA]</scope>
    <source>
        <strain evidence="2 3">ATCC 51327</strain>
    </source>
</reference>
<organism evidence="2 3">
    <name type="scientific">Halanaerobium salsuginis</name>
    <dbReference type="NCBI Taxonomy" id="29563"/>
    <lineage>
        <taxon>Bacteria</taxon>
        <taxon>Bacillati</taxon>
        <taxon>Bacillota</taxon>
        <taxon>Clostridia</taxon>
        <taxon>Halanaerobiales</taxon>
        <taxon>Halanaerobiaceae</taxon>
        <taxon>Halanaerobium</taxon>
    </lineage>
</organism>
<sequence length="55" mass="6312">MTNYTRLIYEIKRKVSNFSKKISKGLSKPKTKFISQMIYGLLDSQSVLLSNIGRS</sequence>
<dbReference type="AlphaFoldDB" id="A0A1I4KM73"/>
<evidence type="ECO:0000313" key="1">
    <source>
        <dbReference type="EMBL" id="SFL05598.1"/>
    </source>
</evidence>
<evidence type="ECO:0000313" key="2">
    <source>
        <dbReference type="EMBL" id="SFL79689.1"/>
    </source>
</evidence>
<dbReference type="EMBL" id="FOTI01000032">
    <property type="protein sequence ID" value="SFL79689.1"/>
    <property type="molecule type" value="Genomic_DNA"/>
</dbReference>
<name>A0A1I4KM73_9FIRM</name>
<proteinExistence type="predicted"/>
<dbReference type="Proteomes" id="UP000199006">
    <property type="component" value="Unassembled WGS sequence"/>
</dbReference>